<dbReference type="KEGG" id="manq:L1994_11705"/>
<reference evidence="3" key="1">
    <citation type="submission" date="2022-01" db="EMBL/GenBank/DDBJ databases">
        <title>Complete genome of Methanomicrobium antiquum DSM 21220.</title>
        <authorList>
            <person name="Chen S.-C."/>
            <person name="You Y.-T."/>
            <person name="Zhou Y.-Z."/>
            <person name="Lai M.-C."/>
        </authorList>
    </citation>
    <scope>NUCLEOTIDE SEQUENCE</scope>
    <source>
        <strain evidence="3">DSM 21220</strain>
    </source>
</reference>
<feature type="transmembrane region" description="Helical" evidence="1">
    <location>
        <begin position="332"/>
        <end position="351"/>
    </location>
</feature>
<evidence type="ECO:0000313" key="3">
    <source>
        <dbReference type="EMBL" id="WFN36783.1"/>
    </source>
</evidence>
<dbReference type="Proteomes" id="UP001218895">
    <property type="component" value="Chromosome"/>
</dbReference>
<evidence type="ECO:0000313" key="4">
    <source>
        <dbReference type="Proteomes" id="UP001218895"/>
    </source>
</evidence>
<evidence type="ECO:0000259" key="2">
    <source>
        <dbReference type="Pfam" id="PF10131"/>
    </source>
</evidence>
<feature type="transmembrane region" description="Helical" evidence="1">
    <location>
        <begin position="371"/>
        <end position="391"/>
    </location>
</feature>
<feature type="domain" description="Membrane protein 6-pyruvoyl-tetrahydropterin synthase-related" evidence="2">
    <location>
        <begin position="73"/>
        <end position="411"/>
    </location>
</feature>
<name>A0AAF0FLM2_9EURY</name>
<keyword evidence="1" id="KW-0472">Membrane</keyword>
<accession>A0AAF0FLM2</accession>
<keyword evidence="1" id="KW-0812">Transmembrane</keyword>
<feature type="transmembrane region" description="Helical" evidence="1">
    <location>
        <begin position="221"/>
        <end position="240"/>
    </location>
</feature>
<feature type="transmembrane region" description="Helical" evidence="1">
    <location>
        <begin position="197"/>
        <end position="214"/>
    </location>
</feature>
<dbReference type="EMBL" id="CP091092">
    <property type="protein sequence ID" value="WFN36783.1"/>
    <property type="molecule type" value="Genomic_DNA"/>
</dbReference>
<dbReference type="Pfam" id="PF10131">
    <property type="entry name" value="PTPS_related"/>
    <property type="match status" value="1"/>
</dbReference>
<dbReference type="InterPro" id="IPR018776">
    <property type="entry name" value="Membrane_prot_PTPS-rel_domain"/>
</dbReference>
<protein>
    <recommendedName>
        <fullName evidence="2">Membrane protein 6-pyruvoyl-tetrahydropterin synthase-related domain-containing protein</fullName>
    </recommendedName>
</protein>
<dbReference type="GeneID" id="79951076"/>
<proteinExistence type="predicted"/>
<organism evidence="3 4">
    <name type="scientific">Methanomicrobium antiquum</name>
    <dbReference type="NCBI Taxonomy" id="487686"/>
    <lineage>
        <taxon>Archaea</taxon>
        <taxon>Methanobacteriati</taxon>
        <taxon>Methanobacteriota</taxon>
        <taxon>Stenosarchaea group</taxon>
        <taxon>Methanomicrobia</taxon>
        <taxon>Methanomicrobiales</taxon>
        <taxon>Methanomicrobiaceae</taxon>
        <taxon>Methanomicrobium</taxon>
    </lineage>
</organism>
<dbReference type="AlphaFoldDB" id="A0AAF0FLM2"/>
<sequence>MKSGENLPAVLLILILIISIMSPLGSNIPVESSANDLLNHISGVIEAKNALAEGQFPIRIAPNALDGERYPIFQFYGNFPYTLGAIFYIITDEPYFAYKLVIMLSLFLGAYYLYKFGLLTTQNKYAATIASTVYLTAPYLLTDIHGRFAFPEIVSFGILPCVFYYLFKGFYSKNVIDYLFLSFFLALLFLTHNIFSLYTMVFLFIIVICLFLINRESYYSIFGMISSSILAFLISAWYLIPQLILSNNLVIKILQNNPFDSNYLTTIWVLFAPSKILPLPINYFEEVGNTNLGFQIGAPVLTFIVCGIIILTSKKYSKSNTVLKRNNQINLTLLKILVFCSFVAFLLILSPVNFWSYLPSQLLYVQVTCRILVYLVIFGAMIAPIVLIKIFEEFKLEHAAIILLICLSFTSTYLPNHIGEPENTITDLVSSPDMGGGGATTIYQMSKLSLSSNGFPYGDKTTLINGYSGGWLLNTANIYINESQYNNPIIIEMKGNVPEQTGNLILTFFLNGEYLNQTNLQRGSFMINIPINNISKYNNSVLNSQNNKLNIEIESNKYFIPSEIDPRSTDNRKLALLLDSFKIFPQMLSSDEYISARDPRIQKISSNKLVINNSNSLIVQLPVLYYPDMIEIKINGKSVTCMNIGNKVGVMVPPGKNEITYEFTGLKWTNYLSLTSLFIFVIICLYQLRKYFLEISKNDN</sequence>
<keyword evidence="4" id="KW-1185">Reference proteome</keyword>
<feature type="transmembrane region" description="Helical" evidence="1">
    <location>
        <begin position="668"/>
        <end position="688"/>
    </location>
</feature>
<gene>
    <name evidence="3" type="ORF">L1994_11705</name>
</gene>
<feature type="transmembrane region" description="Helical" evidence="1">
    <location>
        <begin position="174"/>
        <end position="191"/>
    </location>
</feature>
<dbReference type="RefSeq" id="WP_278099619.1">
    <property type="nucleotide sequence ID" value="NZ_CP091092.1"/>
</dbReference>
<feature type="transmembrane region" description="Helical" evidence="1">
    <location>
        <begin position="95"/>
        <end position="113"/>
    </location>
</feature>
<feature type="transmembrane region" description="Helical" evidence="1">
    <location>
        <begin position="148"/>
        <end position="167"/>
    </location>
</feature>
<evidence type="ECO:0000256" key="1">
    <source>
        <dbReference type="SAM" id="Phobius"/>
    </source>
</evidence>
<feature type="transmembrane region" description="Helical" evidence="1">
    <location>
        <begin position="292"/>
        <end position="311"/>
    </location>
</feature>
<keyword evidence="1" id="KW-1133">Transmembrane helix</keyword>